<sequence>MRPVRSSRRDSKHIPSLTEDIKHAVAPTKDEPISPSRDDSTAATTAETAPATKKGRFRISDCQLQQLEMLFKQQTHPSRGLKQALADAIGMDFKSVTIWFQNRRQTSRRRSSKFIEITSAITPPPDFGQESIREDTLSQPANALVLTVGLQGSALRARHVEFYTPSGISTVTPKFTSPQPQSETEKQKLCIDRLSSPVASLRTLSPVPPNLIKDEPSDDFDSLQTSPLPMRSAKRRWSLDWYCEQKMKRRRLDKIDVQESFSDADVPYDTEYDSTEDEAGEDVDEDDKLMVPRTRVTPPAHSGVTDVPVVPVVTRSSRPRIPPSLHGIFSPDVILGASLLLDFKYSTETLVDSDSNKL</sequence>
<comment type="subcellular location">
    <subcellularLocation>
        <location evidence="4 5">Nucleus</location>
    </subcellularLocation>
</comment>
<dbReference type="GO" id="GO:0030154">
    <property type="term" value="P:cell differentiation"/>
    <property type="evidence" value="ECO:0007669"/>
    <property type="project" value="TreeGrafter"/>
</dbReference>
<keyword evidence="2 4" id="KW-0371">Homeobox</keyword>
<evidence type="ECO:0000256" key="4">
    <source>
        <dbReference type="PROSITE-ProRule" id="PRU00108"/>
    </source>
</evidence>
<dbReference type="GO" id="GO:0005634">
    <property type="term" value="C:nucleus"/>
    <property type="evidence" value="ECO:0007669"/>
    <property type="project" value="UniProtKB-SubCell"/>
</dbReference>
<gene>
    <name evidence="8" type="ORF">FIBRA_05242</name>
</gene>
<feature type="DNA-binding region" description="Homeobox" evidence="4">
    <location>
        <begin position="52"/>
        <end position="111"/>
    </location>
</feature>
<dbReference type="AlphaFoldDB" id="J4IAL5"/>
<dbReference type="RefSeq" id="XP_012182404.1">
    <property type="nucleotide sequence ID" value="XM_012327014.1"/>
</dbReference>
<dbReference type="Pfam" id="PF00046">
    <property type="entry name" value="Homeodomain"/>
    <property type="match status" value="1"/>
</dbReference>
<evidence type="ECO:0000313" key="9">
    <source>
        <dbReference type="Proteomes" id="UP000006352"/>
    </source>
</evidence>
<evidence type="ECO:0000256" key="6">
    <source>
        <dbReference type="SAM" id="MobiDB-lite"/>
    </source>
</evidence>
<proteinExistence type="predicted"/>
<dbReference type="InParanoid" id="J4IAL5"/>
<evidence type="ECO:0000256" key="1">
    <source>
        <dbReference type="ARBA" id="ARBA00023125"/>
    </source>
</evidence>
<dbReference type="GO" id="GO:0000978">
    <property type="term" value="F:RNA polymerase II cis-regulatory region sequence-specific DNA binding"/>
    <property type="evidence" value="ECO:0007669"/>
    <property type="project" value="TreeGrafter"/>
</dbReference>
<dbReference type="HOGENOM" id="CLU_897441_0_0_1"/>
<dbReference type="SUPFAM" id="SSF46689">
    <property type="entry name" value="Homeodomain-like"/>
    <property type="match status" value="1"/>
</dbReference>
<dbReference type="PROSITE" id="PS50071">
    <property type="entry name" value="HOMEOBOX_2"/>
    <property type="match status" value="1"/>
</dbReference>
<dbReference type="GeneID" id="24098032"/>
<dbReference type="Proteomes" id="UP000006352">
    <property type="component" value="Unassembled WGS sequence"/>
</dbReference>
<dbReference type="InterPro" id="IPR051000">
    <property type="entry name" value="Homeobox_DNA-bind_prot"/>
</dbReference>
<dbReference type="GO" id="GO:0000981">
    <property type="term" value="F:DNA-binding transcription factor activity, RNA polymerase II-specific"/>
    <property type="evidence" value="ECO:0007669"/>
    <property type="project" value="InterPro"/>
</dbReference>
<dbReference type="InterPro" id="IPR001356">
    <property type="entry name" value="HD"/>
</dbReference>
<feature type="compositionally biased region" description="Low complexity" evidence="6">
    <location>
        <begin position="41"/>
        <end position="52"/>
    </location>
</feature>
<feature type="region of interest" description="Disordered" evidence="6">
    <location>
        <begin position="205"/>
        <end position="227"/>
    </location>
</feature>
<keyword evidence="3 4" id="KW-0539">Nucleus</keyword>
<accession>J4IAL5</accession>
<dbReference type="Gene3D" id="1.10.10.60">
    <property type="entry name" value="Homeodomain-like"/>
    <property type="match status" value="1"/>
</dbReference>
<evidence type="ECO:0000259" key="7">
    <source>
        <dbReference type="PROSITE" id="PS50071"/>
    </source>
</evidence>
<dbReference type="PANTHER" id="PTHR24324:SF9">
    <property type="entry name" value="HOMEOBOX DOMAIN-CONTAINING PROTEIN"/>
    <property type="match status" value="1"/>
</dbReference>
<evidence type="ECO:0000256" key="3">
    <source>
        <dbReference type="ARBA" id="ARBA00023242"/>
    </source>
</evidence>
<dbReference type="OrthoDB" id="6159439at2759"/>
<dbReference type="STRING" id="599839.J4IAL5"/>
<dbReference type="PANTHER" id="PTHR24324">
    <property type="entry name" value="HOMEOBOX PROTEIN HHEX"/>
    <property type="match status" value="1"/>
</dbReference>
<dbReference type="EMBL" id="HE797102">
    <property type="protein sequence ID" value="CCM03121.1"/>
    <property type="molecule type" value="Genomic_DNA"/>
</dbReference>
<keyword evidence="9" id="KW-1185">Reference proteome</keyword>
<dbReference type="InterPro" id="IPR017970">
    <property type="entry name" value="Homeobox_CS"/>
</dbReference>
<organism evidence="8 9">
    <name type="scientific">Fibroporia radiculosa</name>
    <dbReference type="NCBI Taxonomy" id="599839"/>
    <lineage>
        <taxon>Eukaryota</taxon>
        <taxon>Fungi</taxon>
        <taxon>Dikarya</taxon>
        <taxon>Basidiomycota</taxon>
        <taxon>Agaricomycotina</taxon>
        <taxon>Agaricomycetes</taxon>
        <taxon>Polyporales</taxon>
        <taxon>Fibroporiaceae</taxon>
        <taxon>Fibroporia</taxon>
    </lineage>
</organism>
<dbReference type="CDD" id="cd00086">
    <property type="entry name" value="homeodomain"/>
    <property type="match status" value="1"/>
</dbReference>
<feature type="region of interest" description="Disordered" evidence="6">
    <location>
        <begin position="1"/>
        <end position="54"/>
    </location>
</feature>
<feature type="domain" description="Homeobox" evidence="7">
    <location>
        <begin position="50"/>
        <end position="110"/>
    </location>
</feature>
<protein>
    <recommendedName>
        <fullName evidence="7">Homeobox domain-containing protein</fullName>
    </recommendedName>
</protein>
<evidence type="ECO:0000256" key="5">
    <source>
        <dbReference type="RuleBase" id="RU000682"/>
    </source>
</evidence>
<evidence type="ECO:0000256" key="2">
    <source>
        <dbReference type="ARBA" id="ARBA00023155"/>
    </source>
</evidence>
<keyword evidence="1 4" id="KW-0238">DNA-binding</keyword>
<name>J4IAL5_9APHY</name>
<evidence type="ECO:0000313" key="8">
    <source>
        <dbReference type="EMBL" id="CCM03121.1"/>
    </source>
</evidence>
<reference evidence="8 9" key="1">
    <citation type="journal article" date="2012" name="Appl. Environ. Microbiol.">
        <title>Short-read sequencing for genomic analysis of the brown rot fungus Fibroporia radiculosa.</title>
        <authorList>
            <person name="Tang J.D."/>
            <person name="Perkins A.D."/>
            <person name="Sonstegard T.S."/>
            <person name="Schroeder S.G."/>
            <person name="Burgess S.C."/>
            <person name="Diehl S.V."/>
        </authorList>
    </citation>
    <scope>NUCLEOTIDE SEQUENCE [LARGE SCALE GENOMIC DNA]</scope>
    <source>
        <strain evidence="8 9">TFFH 294</strain>
    </source>
</reference>
<feature type="compositionally biased region" description="Basic and acidic residues" evidence="6">
    <location>
        <begin position="7"/>
        <end position="40"/>
    </location>
</feature>
<dbReference type="InterPro" id="IPR009057">
    <property type="entry name" value="Homeodomain-like_sf"/>
</dbReference>
<dbReference type="SMART" id="SM00389">
    <property type="entry name" value="HOX"/>
    <property type="match status" value="1"/>
</dbReference>
<dbReference type="PROSITE" id="PS00027">
    <property type="entry name" value="HOMEOBOX_1"/>
    <property type="match status" value="1"/>
</dbReference>